<keyword evidence="4" id="KW-0325">Glycoprotein</keyword>
<dbReference type="InterPro" id="IPR016140">
    <property type="entry name" value="Bifunc_inhib/LTP/seed_store"/>
</dbReference>
<dbReference type="Pfam" id="PF14368">
    <property type="entry name" value="LTP_2"/>
    <property type="match status" value="1"/>
</dbReference>
<keyword evidence="3" id="KW-1015">Disulfide bond</keyword>
<feature type="chain" id="PRO_5014169266" evidence="6">
    <location>
        <begin position="24"/>
        <end position="188"/>
    </location>
</feature>
<organism evidence="8 9">
    <name type="scientific">Apostasia shenzhenica</name>
    <dbReference type="NCBI Taxonomy" id="1088818"/>
    <lineage>
        <taxon>Eukaryota</taxon>
        <taxon>Viridiplantae</taxon>
        <taxon>Streptophyta</taxon>
        <taxon>Embryophyta</taxon>
        <taxon>Tracheophyta</taxon>
        <taxon>Spermatophyta</taxon>
        <taxon>Magnoliopsida</taxon>
        <taxon>Liliopsida</taxon>
        <taxon>Asparagales</taxon>
        <taxon>Orchidaceae</taxon>
        <taxon>Apostasioideae</taxon>
        <taxon>Apostasia</taxon>
    </lineage>
</organism>
<evidence type="ECO:0000256" key="3">
    <source>
        <dbReference type="ARBA" id="ARBA00023157"/>
    </source>
</evidence>
<dbReference type="PROSITE" id="PS51257">
    <property type="entry name" value="PROKAR_LIPOPROTEIN"/>
    <property type="match status" value="1"/>
</dbReference>
<gene>
    <name evidence="8" type="ORF">AXF42_Ash001529</name>
</gene>
<dbReference type="Gene3D" id="1.10.110.10">
    <property type="entry name" value="Plant lipid-transfer and hydrophobic proteins"/>
    <property type="match status" value="1"/>
</dbReference>
<feature type="signal peptide" evidence="6">
    <location>
        <begin position="1"/>
        <end position="23"/>
    </location>
</feature>
<dbReference type="Proteomes" id="UP000236161">
    <property type="component" value="Unassembled WGS sequence"/>
</dbReference>
<evidence type="ECO:0000256" key="2">
    <source>
        <dbReference type="ARBA" id="ARBA00022729"/>
    </source>
</evidence>
<evidence type="ECO:0000256" key="1">
    <source>
        <dbReference type="ARBA" id="ARBA00009748"/>
    </source>
</evidence>
<proteinExistence type="inferred from homology"/>
<sequence>MTSRASLAAALLAAALLAASVSCDVAGDRAECAEDLVGLSTCVEYVEGTARTPTPDCCGGLMKVRAQKPKCLCVLIKDHDSPDLGLKLNVTLAVSLPAVCHVPANISACPKLLNLPPDSKEAQIFKPAEGAAGRGEGAGASDTTANPGPSAKTNSSASNDGARQAAVGTMMTWSFSYALSILPFVVIF</sequence>
<feature type="compositionally biased region" description="Polar residues" evidence="5">
    <location>
        <begin position="141"/>
        <end position="160"/>
    </location>
</feature>
<evidence type="ECO:0000256" key="4">
    <source>
        <dbReference type="ARBA" id="ARBA00023180"/>
    </source>
</evidence>
<protein>
    <submittedName>
        <fullName evidence="8">Putative GPI-anchored protein</fullName>
    </submittedName>
</protein>
<keyword evidence="9" id="KW-1185">Reference proteome</keyword>
<reference evidence="8 9" key="1">
    <citation type="journal article" date="2017" name="Nature">
        <title>The Apostasia genome and the evolution of orchids.</title>
        <authorList>
            <person name="Zhang G.Q."/>
            <person name="Liu K.W."/>
            <person name="Li Z."/>
            <person name="Lohaus R."/>
            <person name="Hsiao Y.Y."/>
            <person name="Niu S.C."/>
            <person name="Wang J.Y."/>
            <person name="Lin Y.C."/>
            <person name="Xu Q."/>
            <person name="Chen L.J."/>
            <person name="Yoshida K."/>
            <person name="Fujiwara S."/>
            <person name="Wang Z.W."/>
            <person name="Zhang Y.Q."/>
            <person name="Mitsuda N."/>
            <person name="Wang M."/>
            <person name="Liu G.H."/>
            <person name="Pecoraro L."/>
            <person name="Huang H.X."/>
            <person name="Xiao X.J."/>
            <person name="Lin M."/>
            <person name="Wu X.Y."/>
            <person name="Wu W.L."/>
            <person name="Chen Y.Y."/>
            <person name="Chang S.B."/>
            <person name="Sakamoto S."/>
            <person name="Ohme-Takagi M."/>
            <person name="Yagi M."/>
            <person name="Zeng S.J."/>
            <person name="Shen C.Y."/>
            <person name="Yeh C.M."/>
            <person name="Luo Y.B."/>
            <person name="Tsai W.C."/>
            <person name="Van de Peer Y."/>
            <person name="Liu Z.J."/>
        </authorList>
    </citation>
    <scope>NUCLEOTIDE SEQUENCE [LARGE SCALE GENOMIC DNA]</scope>
    <source>
        <strain evidence="9">cv. Shenzhen</strain>
        <tissue evidence="8">Stem</tissue>
    </source>
</reference>
<accession>A0A2I0AAH2</accession>
<evidence type="ECO:0000256" key="5">
    <source>
        <dbReference type="SAM" id="MobiDB-lite"/>
    </source>
</evidence>
<comment type="similarity">
    <text evidence="1">Belongs to the plant LTP family.</text>
</comment>
<keyword evidence="2 6" id="KW-0732">Signal</keyword>
<evidence type="ECO:0000313" key="8">
    <source>
        <dbReference type="EMBL" id="PKA52549.1"/>
    </source>
</evidence>
<evidence type="ECO:0000259" key="7">
    <source>
        <dbReference type="SMART" id="SM00499"/>
    </source>
</evidence>
<dbReference type="OrthoDB" id="1938537at2759"/>
<evidence type="ECO:0000313" key="9">
    <source>
        <dbReference type="Proteomes" id="UP000236161"/>
    </source>
</evidence>
<feature type="region of interest" description="Disordered" evidence="5">
    <location>
        <begin position="131"/>
        <end position="160"/>
    </location>
</feature>
<dbReference type="AlphaFoldDB" id="A0A2I0AAH2"/>
<dbReference type="CDD" id="cd00010">
    <property type="entry name" value="AAI_LTSS"/>
    <property type="match status" value="1"/>
</dbReference>
<feature type="domain" description="Bifunctional inhibitor/plant lipid transfer protein/seed storage helical" evidence="7">
    <location>
        <begin position="32"/>
        <end position="109"/>
    </location>
</feature>
<dbReference type="SMART" id="SM00499">
    <property type="entry name" value="AAI"/>
    <property type="match status" value="1"/>
</dbReference>
<dbReference type="InterPro" id="IPR043325">
    <property type="entry name" value="LTSS"/>
</dbReference>
<name>A0A2I0AAH2_9ASPA</name>
<dbReference type="InterPro" id="IPR036312">
    <property type="entry name" value="Bifun_inhib/LTP/seed_sf"/>
</dbReference>
<dbReference type="EMBL" id="KZ452001">
    <property type="protein sequence ID" value="PKA52549.1"/>
    <property type="molecule type" value="Genomic_DNA"/>
</dbReference>
<evidence type="ECO:0000256" key="6">
    <source>
        <dbReference type="SAM" id="SignalP"/>
    </source>
</evidence>
<dbReference type="STRING" id="1088818.A0A2I0AAH2"/>
<dbReference type="PANTHER" id="PTHR33044">
    <property type="entry name" value="BIFUNCTIONAL INHIBITOR/LIPID-TRANSFER PROTEIN/SEED STORAGE 2S ALBUMIN SUPERFAMILY PROTEIN-RELATED"/>
    <property type="match status" value="1"/>
</dbReference>
<dbReference type="SUPFAM" id="SSF47699">
    <property type="entry name" value="Bifunctional inhibitor/lipid-transfer protein/seed storage 2S albumin"/>
    <property type="match status" value="1"/>
</dbReference>